<dbReference type="EMBL" id="MHLY01000007">
    <property type="protein sequence ID" value="OGZ18705.1"/>
    <property type="molecule type" value="Genomic_DNA"/>
</dbReference>
<keyword evidence="6 9" id="KW-1133">Transmembrane helix</keyword>
<evidence type="ECO:0000256" key="2">
    <source>
        <dbReference type="ARBA" id="ARBA00008445"/>
    </source>
</evidence>
<comment type="caution">
    <text evidence="10">The sequence shown here is derived from an EMBL/GenBank/DDBJ whole genome shotgun (WGS) entry which is preliminary data.</text>
</comment>
<dbReference type="GO" id="GO:0005886">
    <property type="term" value="C:plasma membrane"/>
    <property type="evidence" value="ECO:0007669"/>
    <property type="project" value="UniProtKB-SubCell"/>
</dbReference>
<feature type="transmembrane region" description="Helical" evidence="9">
    <location>
        <begin position="6"/>
        <end position="23"/>
    </location>
</feature>
<comment type="subcellular location">
    <subcellularLocation>
        <location evidence="9">Cell membrane</location>
        <topology evidence="9">Multi-pass membrane protein</topology>
    </subcellularLocation>
    <subcellularLocation>
        <location evidence="1">Membrane</location>
        <topology evidence="1">Multi-pass membrane protein</topology>
    </subcellularLocation>
</comment>
<proteinExistence type="inferred from homology"/>
<gene>
    <name evidence="10" type="ORF">A2175_00240</name>
</gene>
<dbReference type="Pfam" id="PF03840">
    <property type="entry name" value="SecG"/>
    <property type="match status" value="1"/>
</dbReference>
<dbReference type="GO" id="GO:0015450">
    <property type="term" value="F:protein-transporting ATPase activity"/>
    <property type="evidence" value="ECO:0007669"/>
    <property type="project" value="UniProtKB-UniRule"/>
</dbReference>
<accession>A0A1G2DYU2</accession>
<evidence type="ECO:0000256" key="6">
    <source>
        <dbReference type="ARBA" id="ARBA00022989"/>
    </source>
</evidence>
<organism evidence="10 11">
    <name type="scientific">Candidatus Nealsonbacteria bacterium RBG_13_42_11</name>
    <dbReference type="NCBI Taxonomy" id="1801663"/>
    <lineage>
        <taxon>Bacteria</taxon>
        <taxon>Candidatus Nealsoniibacteriota</taxon>
    </lineage>
</organism>
<dbReference type="Proteomes" id="UP000176755">
    <property type="component" value="Unassembled WGS sequence"/>
</dbReference>
<dbReference type="GO" id="GO:0009306">
    <property type="term" value="P:protein secretion"/>
    <property type="evidence" value="ECO:0007669"/>
    <property type="project" value="UniProtKB-UniRule"/>
</dbReference>
<dbReference type="AlphaFoldDB" id="A0A1G2DYU2"/>
<keyword evidence="7 9" id="KW-0811">Translocation</keyword>
<feature type="transmembrane region" description="Helical" evidence="9">
    <location>
        <begin position="51"/>
        <end position="71"/>
    </location>
</feature>
<evidence type="ECO:0000256" key="8">
    <source>
        <dbReference type="ARBA" id="ARBA00023136"/>
    </source>
</evidence>
<evidence type="ECO:0000256" key="9">
    <source>
        <dbReference type="RuleBase" id="RU365087"/>
    </source>
</evidence>
<dbReference type="InterPro" id="IPR004692">
    <property type="entry name" value="SecG"/>
</dbReference>
<evidence type="ECO:0000256" key="3">
    <source>
        <dbReference type="ARBA" id="ARBA00022448"/>
    </source>
</evidence>
<dbReference type="NCBIfam" id="TIGR00810">
    <property type="entry name" value="secG"/>
    <property type="match status" value="1"/>
</dbReference>
<comment type="similarity">
    <text evidence="2 9">Belongs to the SecG family.</text>
</comment>
<evidence type="ECO:0000256" key="4">
    <source>
        <dbReference type="ARBA" id="ARBA00022692"/>
    </source>
</evidence>
<name>A0A1G2DYU2_9BACT</name>
<keyword evidence="4 9" id="KW-0812">Transmembrane</keyword>
<evidence type="ECO:0000256" key="5">
    <source>
        <dbReference type="ARBA" id="ARBA00022927"/>
    </source>
</evidence>
<keyword evidence="9" id="KW-1003">Cell membrane</keyword>
<reference evidence="10 11" key="1">
    <citation type="journal article" date="2016" name="Nat. Commun.">
        <title>Thousands of microbial genomes shed light on interconnected biogeochemical processes in an aquifer system.</title>
        <authorList>
            <person name="Anantharaman K."/>
            <person name="Brown C.T."/>
            <person name="Hug L.A."/>
            <person name="Sharon I."/>
            <person name="Castelle C.J."/>
            <person name="Probst A.J."/>
            <person name="Thomas B.C."/>
            <person name="Singh A."/>
            <person name="Wilkins M.J."/>
            <person name="Karaoz U."/>
            <person name="Brodie E.L."/>
            <person name="Williams K.H."/>
            <person name="Hubbard S.S."/>
            <person name="Banfield J.F."/>
        </authorList>
    </citation>
    <scope>NUCLEOTIDE SEQUENCE [LARGE SCALE GENOMIC DNA]</scope>
</reference>
<comment type="function">
    <text evidence="9">Involved in protein export. Participates in an early event of protein translocation.</text>
</comment>
<keyword evidence="3 9" id="KW-0813">Transport</keyword>
<keyword evidence="8 9" id="KW-0472">Membrane</keyword>
<keyword evidence="5 9" id="KW-0653">Protein transport</keyword>
<evidence type="ECO:0000256" key="7">
    <source>
        <dbReference type="ARBA" id="ARBA00023010"/>
    </source>
</evidence>
<dbReference type="STRING" id="1801663.A2175_00240"/>
<evidence type="ECO:0000313" key="10">
    <source>
        <dbReference type="EMBL" id="OGZ18705.1"/>
    </source>
</evidence>
<evidence type="ECO:0000256" key="1">
    <source>
        <dbReference type="ARBA" id="ARBA00004141"/>
    </source>
</evidence>
<evidence type="ECO:0000313" key="11">
    <source>
        <dbReference type="Proteomes" id="UP000176755"/>
    </source>
</evidence>
<sequence>MLQQYLPLFQIVISILLIILIMLQQRGTALGSAFGQEGGFYATRRGIQKKLFWATVACGTLFIVSSLLNLLF</sequence>
<protein>
    <recommendedName>
        <fullName evidence="9">Protein-export membrane protein SecG</fullName>
    </recommendedName>
</protein>